<evidence type="ECO:0000259" key="1">
    <source>
        <dbReference type="PROSITE" id="PS50883"/>
    </source>
</evidence>
<proteinExistence type="predicted"/>
<reference evidence="3" key="1">
    <citation type="submission" date="2019-10" db="EMBL/GenBank/DDBJ databases">
        <title>Borrelia maritima sp. nov., a novel species of the Borrelia burgdorferi sensu lato complex, occupies a basal position to North American species.</title>
        <authorList>
            <person name="Margos G."/>
            <person name="Fedorova N."/>
            <person name="Becker N.S."/>
            <person name="Kleinjan J.E."/>
            <person name="Marosevic D."/>
            <person name="Krebs S."/>
            <person name="Hui L."/>
            <person name="Fingerle V."/>
            <person name="Lane R.S."/>
        </authorList>
    </citation>
    <scope>NUCLEOTIDE SEQUENCE [LARGE SCALE GENOMIC DNA]</scope>
    <source>
        <strain evidence="3">CA690</strain>
    </source>
</reference>
<gene>
    <name evidence="2" type="ORF">DB723_01775</name>
</gene>
<name>A0A5J6WCH7_9SPIR</name>
<dbReference type="RefSeq" id="WP_151551731.1">
    <property type="nucleotide sequence ID" value="NZ_CP044535.1"/>
</dbReference>
<protein>
    <submittedName>
        <fullName evidence="2">EAL domain-containing protein</fullName>
    </submittedName>
</protein>
<dbReference type="Gene3D" id="3.20.20.450">
    <property type="entry name" value="EAL domain"/>
    <property type="match status" value="1"/>
</dbReference>
<dbReference type="EMBL" id="CP044535">
    <property type="protein sequence ID" value="QFI14488.1"/>
    <property type="molecule type" value="Genomic_DNA"/>
</dbReference>
<dbReference type="CDD" id="cd01948">
    <property type="entry name" value="EAL"/>
    <property type="match status" value="1"/>
</dbReference>
<reference evidence="2 3" key="2">
    <citation type="journal article" date="2020" name="Int. J. Syst. Evol. Microbiol.">
        <title>Borrelia maritima sp. nov., a novel species of the Borrelia burgdorferi sensu lato complex, occupying a basal position to North American species.</title>
        <authorList>
            <person name="Margos G."/>
            <person name="Fedorova N."/>
            <person name="Becker N.S."/>
            <person name="Kleinjan J.E."/>
            <person name="Marosevic D."/>
            <person name="Krebs S."/>
            <person name="Hui L."/>
            <person name="Fingerle V."/>
            <person name="Lane R.S."/>
        </authorList>
    </citation>
    <scope>NUCLEOTIDE SEQUENCE [LARGE SCALE GENOMIC DNA]</scope>
    <source>
        <strain evidence="2 3">CA690</strain>
    </source>
</reference>
<keyword evidence="3" id="KW-1185">Reference proteome</keyword>
<dbReference type="AlphaFoldDB" id="A0A5J6WCH7"/>
<dbReference type="GO" id="GO:0071111">
    <property type="term" value="F:cyclic-guanylate-specific phosphodiesterase activity"/>
    <property type="evidence" value="ECO:0007669"/>
    <property type="project" value="InterPro"/>
</dbReference>
<dbReference type="InterPro" id="IPR001633">
    <property type="entry name" value="EAL_dom"/>
</dbReference>
<feature type="domain" description="EAL" evidence="1">
    <location>
        <begin position="429"/>
        <end position="671"/>
    </location>
</feature>
<dbReference type="PANTHER" id="PTHR33121">
    <property type="entry name" value="CYCLIC DI-GMP PHOSPHODIESTERASE PDEF"/>
    <property type="match status" value="1"/>
</dbReference>
<dbReference type="InterPro" id="IPR035919">
    <property type="entry name" value="EAL_sf"/>
</dbReference>
<dbReference type="PANTHER" id="PTHR33121:SF79">
    <property type="entry name" value="CYCLIC DI-GMP PHOSPHODIESTERASE PDED-RELATED"/>
    <property type="match status" value="1"/>
</dbReference>
<dbReference type="KEGG" id="bmat:DB723_01775"/>
<dbReference type="InterPro" id="IPR050706">
    <property type="entry name" value="Cyclic-di-GMP_PDE-like"/>
</dbReference>
<evidence type="ECO:0000313" key="3">
    <source>
        <dbReference type="Proteomes" id="UP000326393"/>
    </source>
</evidence>
<dbReference type="OrthoDB" id="366324at2"/>
<dbReference type="PROSITE" id="PS50883">
    <property type="entry name" value="EAL"/>
    <property type="match status" value="1"/>
</dbReference>
<organism evidence="2 3">
    <name type="scientific">Borrelia maritima</name>
    <dbReference type="NCBI Taxonomy" id="2761123"/>
    <lineage>
        <taxon>Bacteria</taxon>
        <taxon>Pseudomonadati</taxon>
        <taxon>Spirochaetota</taxon>
        <taxon>Spirochaetia</taxon>
        <taxon>Spirochaetales</taxon>
        <taxon>Borreliaceae</taxon>
        <taxon>Borrelia</taxon>
    </lineage>
</organism>
<sequence length="671" mass="78530">MNKVNNNYQNINSVVISKNEIDVRDLIKLKSIFNLIQIVKSEKALHNEYIKQNNIKFAIIYNYENPIDFSINVANELKNTNKIHSIIINNEKFDKEYLKLNHIEIIKDISELKYKQSLIHQKKLFCDNKNTTLDFFLNLSELIKEIVIITNTENEIIYINEKGSKNLNLPMKTSGNTIKATDIDIRDWEKLKKIDLSYHTNSIPEFKNILITDCILTVKNNKKLHVDVFISTIAQNNIDKLITIKEIQNLNKTENYQYLEIAHSQDEIQNAKEIEKLLVNNMDIYKKTRIYLLNLALSLTTKYEYKEDKEKLKLKILKIMYSKIMSLYSEYIFKLKHNNLIVIICTNGGEKRIISIAKKIKKTISLAFKKEDIIIFEFNIGIIEVNLKENLEFKIPKLMMATKISSEYKESNPIIYKEELPEAVILKNQNKIFQYILKAIKNDFFTLYYQKIYPLKKNLKPKIEILTRLFDHMGKPIPNDQIFSLIDKYNLTVEVDKLVVKKALREYQSFVAKNGIHIFSINISPYSLKSQNFRIFLRDTLLKSQIPLQNICLEITETGILENFEIINKYFQELKSFGIKLALDDFGSGHTSLSYIKTLPIDLLKIDGSFIKAINSSEIDFVIIKSIKKIADTKNIKIIAEFVYNEEILKKINELEIDYGQGFLWHKPEPI</sequence>
<evidence type="ECO:0000313" key="2">
    <source>
        <dbReference type="EMBL" id="QFI14488.1"/>
    </source>
</evidence>
<dbReference type="Proteomes" id="UP000326393">
    <property type="component" value="Chromosome"/>
</dbReference>
<dbReference type="Pfam" id="PF00563">
    <property type="entry name" value="EAL"/>
    <property type="match status" value="1"/>
</dbReference>
<dbReference type="SMART" id="SM00052">
    <property type="entry name" value="EAL"/>
    <property type="match status" value="1"/>
</dbReference>
<dbReference type="SUPFAM" id="SSF141868">
    <property type="entry name" value="EAL domain-like"/>
    <property type="match status" value="1"/>
</dbReference>
<accession>A0A5J6WCH7</accession>